<dbReference type="PRINTS" id="PR00454">
    <property type="entry name" value="ETSDOMAIN"/>
</dbReference>
<dbReference type="Pfam" id="PF00178">
    <property type="entry name" value="Ets"/>
    <property type="match status" value="1"/>
</dbReference>
<name>A0A0K2UHD5_LEPSM</name>
<dbReference type="GO" id="GO:0043565">
    <property type="term" value="F:sequence-specific DNA binding"/>
    <property type="evidence" value="ECO:0007669"/>
    <property type="project" value="InterPro"/>
</dbReference>
<evidence type="ECO:0000256" key="1">
    <source>
        <dbReference type="ARBA" id="ARBA00005562"/>
    </source>
</evidence>
<dbReference type="PANTHER" id="PTHR11849:SF191">
    <property type="entry name" value="ECDYSONE-INDUCED PROTEIN 74EF ISOFORM B"/>
    <property type="match status" value="1"/>
</dbReference>
<dbReference type="PROSITE" id="PS50061">
    <property type="entry name" value="ETS_DOMAIN_3"/>
    <property type="match status" value="1"/>
</dbReference>
<feature type="domain" description="ETS" evidence="5">
    <location>
        <begin position="365"/>
        <end position="455"/>
    </location>
</feature>
<feature type="compositionally biased region" description="Low complexity" evidence="4">
    <location>
        <begin position="303"/>
        <end position="315"/>
    </location>
</feature>
<evidence type="ECO:0000256" key="2">
    <source>
        <dbReference type="ARBA" id="ARBA00023125"/>
    </source>
</evidence>
<protein>
    <submittedName>
        <fullName evidence="6">Protein cets1Alike [Acyrthosiphon pisum]</fullName>
    </submittedName>
</protein>
<sequence length="487" mass="56057">MSTIPFQDGRRTSSGASFHTNSSQYYPMHKVPRLEGRPFYAGKDYIFPPPLQSPQQQHSKQLLVPSHYMLPLKIEPEPTVEALDLRICKQNESISQYDFSKDILGEENHQLLLEEPQPKRSPSPLPPPSSLAVSMSFNQPFYDPFHFRPPPMRHDFLQGPSYPQIPSVSKNPSHFPPETQLLSLRSLEGMKMIGPPNQCFREKVSLKRGRDEKNFLDSRLRRIEEISAETKNLIVLPSRSETISPLLRSSSPNKSLLSHSVVSNSSHVRLKRRYSTEWKCRPPGLVASSTSSMKQAIIEPSTPLSCSSLSQNPSSVYINKDRKSPSRIVSENEIEVEDHTLNDKTKRYRGKRGRPRKHKTKVPLPPLYVFIRNLIHNDAYNPRVLSWVNESKGIFKVNQTAEYAQTWGKMKRNRSEEMNYEKMSRAMRYHYGSEKQGRKGHLAMVKEKRLVYQFGELAVNCKSHEIPKIKCDQHMLCKGSFCLWSKE</sequence>
<dbReference type="AlphaFoldDB" id="A0A0K2UHD5"/>
<accession>A0A0K2UHD5</accession>
<keyword evidence="2 3" id="KW-0238">DNA-binding</keyword>
<keyword evidence="3" id="KW-0539">Nucleus</keyword>
<reference evidence="6" key="1">
    <citation type="submission" date="2014-05" db="EMBL/GenBank/DDBJ databases">
        <authorList>
            <person name="Chronopoulou M."/>
        </authorList>
    </citation>
    <scope>NUCLEOTIDE SEQUENCE</scope>
    <source>
        <tissue evidence="6">Whole organism</tissue>
    </source>
</reference>
<feature type="compositionally biased region" description="Basic residues" evidence="4">
    <location>
        <begin position="346"/>
        <end position="359"/>
    </location>
</feature>
<feature type="region of interest" description="Disordered" evidence="4">
    <location>
        <begin position="302"/>
        <end position="323"/>
    </location>
</feature>
<feature type="region of interest" description="Disordered" evidence="4">
    <location>
        <begin position="340"/>
        <end position="359"/>
    </location>
</feature>
<feature type="region of interest" description="Disordered" evidence="4">
    <location>
        <begin position="1"/>
        <end position="22"/>
    </location>
</feature>
<dbReference type="GO" id="GO:0030154">
    <property type="term" value="P:cell differentiation"/>
    <property type="evidence" value="ECO:0007669"/>
    <property type="project" value="TreeGrafter"/>
</dbReference>
<dbReference type="PANTHER" id="PTHR11849">
    <property type="entry name" value="ETS"/>
    <property type="match status" value="1"/>
</dbReference>
<dbReference type="InterPro" id="IPR000418">
    <property type="entry name" value="Ets_dom"/>
</dbReference>
<dbReference type="InterPro" id="IPR036388">
    <property type="entry name" value="WH-like_DNA-bd_sf"/>
</dbReference>
<dbReference type="SUPFAM" id="SSF46785">
    <property type="entry name" value="Winged helix' DNA-binding domain"/>
    <property type="match status" value="1"/>
</dbReference>
<comment type="similarity">
    <text evidence="1 3">Belongs to the ETS family.</text>
</comment>
<dbReference type="GO" id="GO:0005634">
    <property type="term" value="C:nucleus"/>
    <property type="evidence" value="ECO:0007669"/>
    <property type="project" value="UniProtKB-SubCell"/>
</dbReference>
<feature type="compositionally biased region" description="Polar residues" evidence="4">
    <location>
        <begin position="12"/>
        <end position="22"/>
    </location>
</feature>
<evidence type="ECO:0000256" key="4">
    <source>
        <dbReference type="SAM" id="MobiDB-lite"/>
    </source>
</evidence>
<comment type="subcellular location">
    <subcellularLocation>
        <location evidence="3">Nucleus</location>
    </subcellularLocation>
</comment>
<dbReference type="OrthoDB" id="5975550at2759"/>
<evidence type="ECO:0000313" key="6">
    <source>
        <dbReference type="EMBL" id="CDW37495.1"/>
    </source>
</evidence>
<dbReference type="GO" id="GO:0000981">
    <property type="term" value="F:DNA-binding transcription factor activity, RNA polymerase II-specific"/>
    <property type="evidence" value="ECO:0007669"/>
    <property type="project" value="TreeGrafter"/>
</dbReference>
<dbReference type="InterPro" id="IPR036390">
    <property type="entry name" value="WH_DNA-bd_sf"/>
</dbReference>
<dbReference type="SMART" id="SM00413">
    <property type="entry name" value="ETS"/>
    <property type="match status" value="1"/>
</dbReference>
<proteinExistence type="inferred from homology"/>
<dbReference type="EMBL" id="HACA01020134">
    <property type="protein sequence ID" value="CDW37495.1"/>
    <property type="molecule type" value="Transcribed_RNA"/>
</dbReference>
<evidence type="ECO:0000256" key="3">
    <source>
        <dbReference type="RuleBase" id="RU004019"/>
    </source>
</evidence>
<dbReference type="Gene3D" id="1.10.10.10">
    <property type="entry name" value="Winged helix-like DNA-binding domain superfamily/Winged helix DNA-binding domain"/>
    <property type="match status" value="1"/>
</dbReference>
<evidence type="ECO:0000259" key="5">
    <source>
        <dbReference type="PROSITE" id="PS50061"/>
    </source>
</evidence>
<dbReference type="InterPro" id="IPR046328">
    <property type="entry name" value="ETS_fam"/>
</dbReference>
<organism evidence="6">
    <name type="scientific">Lepeophtheirus salmonis</name>
    <name type="common">Salmon louse</name>
    <name type="synonym">Caligus salmonis</name>
    <dbReference type="NCBI Taxonomy" id="72036"/>
    <lineage>
        <taxon>Eukaryota</taxon>
        <taxon>Metazoa</taxon>
        <taxon>Ecdysozoa</taxon>
        <taxon>Arthropoda</taxon>
        <taxon>Crustacea</taxon>
        <taxon>Multicrustacea</taxon>
        <taxon>Hexanauplia</taxon>
        <taxon>Copepoda</taxon>
        <taxon>Siphonostomatoida</taxon>
        <taxon>Caligidae</taxon>
        <taxon>Lepeophtheirus</taxon>
    </lineage>
</organism>